<feature type="compositionally biased region" description="Basic and acidic residues" evidence="1">
    <location>
        <begin position="213"/>
        <end position="224"/>
    </location>
</feature>
<evidence type="ECO:0000256" key="1">
    <source>
        <dbReference type="SAM" id="MobiDB-lite"/>
    </source>
</evidence>
<dbReference type="AlphaFoldDB" id="A0A8W8KXB0"/>
<feature type="compositionally biased region" description="Basic and acidic residues" evidence="1">
    <location>
        <begin position="190"/>
        <end position="206"/>
    </location>
</feature>
<feature type="region of interest" description="Disordered" evidence="1">
    <location>
        <begin position="190"/>
        <end position="241"/>
    </location>
</feature>
<proteinExistence type="predicted"/>
<dbReference type="PANTHER" id="PTHR35978:SF1">
    <property type="entry name" value="IQ DOMAIN-CONTAINING PROTEIN M"/>
    <property type="match status" value="1"/>
</dbReference>
<evidence type="ECO:0000313" key="2">
    <source>
        <dbReference type="EnsemblMetazoa" id="G25666.7:cds"/>
    </source>
</evidence>
<evidence type="ECO:0000313" key="3">
    <source>
        <dbReference type="Proteomes" id="UP000005408"/>
    </source>
</evidence>
<dbReference type="PANTHER" id="PTHR35978">
    <property type="entry name" value="IQ DOMAIN-CONTAINING PROTEIN M"/>
    <property type="match status" value="1"/>
</dbReference>
<dbReference type="EnsemblMetazoa" id="G25666.7">
    <property type="protein sequence ID" value="G25666.7:cds"/>
    <property type="gene ID" value="G25666"/>
</dbReference>
<accession>A0A8W8KXB0</accession>
<name>A0A8W8KXB0_MAGGI</name>
<dbReference type="Proteomes" id="UP000005408">
    <property type="component" value="Unassembled WGS sequence"/>
</dbReference>
<organism evidence="2 3">
    <name type="scientific">Magallana gigas</name>
    <name type="common">Pacific oyster</name>
    <name type="synonym">Crassostrea gigas</name>
    <dbReference type="NCBI Taxonomy" id="29159"/>
    <lineage>
        <taxon>Eukaryota</taxon>
        <taxon>Metazoa</taxon>
        <taxon>Spiralia</taxon>
        <taxon>Lophotrochozoa</taxon>
        <taxon>Mollusca</taxon>
        <taxon>Bivalvia</taxon>
        <taxon>Autobranchia</taxon>
        <taxon>Pteriomorphia</taxon>
        <taxon>Ostreida</taxon>
        <taxon>Ostreoidea</taxon>
        <taxon>Ostreidae</taxon>
        <taxon>Magallana</taxon>
    </lineage>
</organism>
<protein>
    <submittedName>
        <fullName evidence="2">Uncharacterized protein</fullName>
    </submittedName>
</protein>
<reference evidence="2" key="1">
    <citation type="submission" date="2022-08" db="UniProtKB">
        <authorList>
            <consortium name="EnsemblMetazoa"/>
        </authorList>
    </citation>
    <scope>IDENTIFICATION</scope>
    <source>
        <strain evidence="2">05x7-T-G4-1.051#20</strain>
    </source>
</reference>
<sequence>VKHTYNQCSRECVWLGSTYNKMVKDYKGMLRKCQLRHGVDRPKTPFSIQDMMEYLEMRRRYESVFDKKAFGSELEVIELESFFKECDMYPSASEIDEAIDVVFHGQQVKRGLLKPEVMELVFYIYTPKATGLPNNRQSTWLNPIIDGVEAKKLIANATASGNKKGQNKRSEYVEKAPLEVCAKLVIESRRERREKERKEKDQKLTDDLAQMKAKRDEEAAEKKKVVIVTPEEAKQAASRKQ</sequence>
<keyword evidence="3" id="KW-1185">Reference proteome</keyword>